<accession>A0ABX2PGP2</accession>
<keyword evidence="5 7" id="KW-1133">Transmembrane helix</keyword>
<proteinExistence type="predicted"/>
<gene>
    <name evidence="8" type="ORF">HJ526_10985</name>
</gene>
<keyword evidence="9" id="KW-1185">Reference proteome</keyword>
<evidence type="ECO:0008006" key="10">
    <source>
        <dbReference type="Google" id="ProtNLM"/>
    </source>
</evidence>
<reference evidence="8 9" key="1">
    <citation type="submission" date="2020-04" db="EMBL/GenBank/DDBJ databases">
        <title>Donghicola sp., a member of the Rhodobacteraceae family isolated from mangrove forest in Thailand.</title>
        <authorList>
            <person name="Charoenyingcharoen P."/>
            <person name="Yukphan P."/>
        </authorList>
    </citation>
    <scope>NUCLEOTIDE SEQUENCE [LARGE SCALE GENOMIC DNA]</scope>
    <source>
        <strain evidence="8 9">C2-DW-16</strain>
    </source>
</reference>
<dbReference type="PANTHER" id="PTHR30509:SF9">
    <property type="entry name" value="MULTIDRUG RESISTANCE PROTEIN MDTO"/>
    <property type="match status" value="1"/>
</dbReference>
<feature type="transmembrane region" description="Helical" evidence="7">
    <location>
        <begin position="222"/>
        <end position="243"/>
    </location>
</feature>
<evidence type="ECO:0000256" key="4">
    <source>
        <dbReference type="ARBA" id="ARBA00022692"/>
    </source>
</evidence>
<evidence type="ECO:0000256" key="3">
    <source>
        <dbReference type="ARBA" id="ARBA00022475"/>
    </source>
</evidence>
<feature type="transmembrane region" description="Helical" evidence="7">
    <location>
        <begin position="80"/>
        <end position="100"/>
    </location>
</feature>
<comment type="subcellular location">
    <subcellularLocation>
        <location evidence="1">Cell membrane</location>
        <topology evidence="1">Multi-pass membrane protein</topology>
    </subcellularLocation>
</comment>
<keyword evidence="6 7" id="KW-0472">Membrane</keyword>
<name>A0ABX2PGP2_9RHOB</name>
<evidence type="ECO:0000256" key="2">
    <source>
        <dbReference type="ARBA" id="ARBA00022448"/>
    </source>
</evidence>
<feature type="transmembrane region" description="Helical" evidence="7">
    <location>
        <begin position="177"/>
        <end position="210"/>
    </location>
</feature>
<comment type="caution">
    <text evidence="8">The sequence shown here is derived from an EMBL/GenBank/DDBJ whole genome shotgun (WGS) entry which is preliminary data.</text>
</comment>
<dbReference type="InterPro" id="IPR006726">
    <property type="entry name" value="PHBA_efflux_AaeB/fusaric-R"/>
</dbReference>
<feature type="transmembrane region" description="Helical" evidence="7">
    <location>
        <begin position="249"/>
        <end position="268"/>
    </location>
</feature>
<organism evidence="8 9">
    <name type="scientific">Donghicola mangrovi</name>
    <dbReference type="NCBI Taxonomy" id="2729614"/>
    <lineage>
        <taxon>Bacteria</taxon>
        <taxon>Pseudomonadati</taxon>
        <taxon>Pseudomonadota</taxon>
        <taxon>Alphaproteobacteria</taxon>
        <taxon>Rhodobacterales</taxon>
        <taxon>Roseobacteraceae</taxon>
        <taxon>Donghicola</taxon>
    </lineage>
</organism>
<keyword evidence="2" id="KW-0813">Transport</keyword>
<dbReference type="RefSeq" id="WP_176854432.1">
    <property type="nucleotide sequence ID" value="NZ_JABCJD010000005.1"/>
</dbReference>
<dbReference type="PANTHER" id="PTHR30509">
    <property type="entry name" value="P-HYDROXYBENZOIC ACID EFFLUX PUMP SUBUNIT-RELATED"/>
    <property type="match status" value="1"/>
</dbReference>
<evidence type="ECO:0000313" key="9">
    <source>
        <dbReference type="Proteomes" id="UP000523601"/>
    </source>
</evidence>
<evidence type="ECO:0000256" key="6">
    <source>
        <dbReference type="ARBA" id="ARBA00023136"/>
    </source>
</evidence>
<dbReference type="EMBL" id="JABCJD010000005">
    <property type="protein sequence ID" value="NVO27947.1"/>
    <property type="molecule type" value="Genomic_DNA"/>
</dbReference>
<dbReference type="Proteomes" id="UP000523601">
    <property type="component" value="Unassembled WGS sequence"/>
</dbReference>
<keyword evidence="3" id="KW-1003">Cell membrane</keyword>
<sequence length="333" mass="34345">MSPDRSTALRASILFLAAALSLGIAYGMGVQSPFWAAMPVWVVAQPFRQDLVIRAILRLVGTVVGGALAWLVLTELHDPLLQALAIGALIGVGTFVSFWIGTVHSYGSLMAAITVGVVALPALDHPVNSEAYAVERLVCTLIGVTLVTALTFAFTPKREQPVPIRIDHGLSRGIRRGAFAAVAGVIAALLVIYIGGAIGIASALSLCVFASIVGGSPHSAAILENLVPSAALGIVAAILYRWIAQTFGLSGADLVLLALPFIAAGAVMRAHPKTAPAGIDCNMCFLLAAEVGATGHPLPITAEAGLAMIIAATGVSMAYRGTGHRKVLMAFSR</sequence>
<evidence type="ECO:0000256" key="7">
    <source>
        <dbReference type="SAM" id="Phobius"/>
    </source>
</evidence>
<evidence type="ECO:0000256" key="1">
    <source>
        <dbReference type="ARBA" id="ARBA00004651"/>
    </source>
</evidence>
<keyword evidence="4 7" id="KW-0812">Transmembrane</keyword>
<evidence type="ECO:0000313" key="8">
    <source>
        <dbReference type="EMBL" id="NVO27947.1"/>
    </source>
</evidence>
<feature type="transmembrane region" description="Helical" evidence="7">
    <location>
        <begin position="51"/>
        <end position="73"/>
    </location>
</feature>
<feature type="transmembrane region" description="Helical" evidence="7">
    <location>
        <begin position="137"/>
        <end position="157"/>
    </location>
</feature>
<dbReference type="Pfam" id="PF04632">
    <property type="entry name" value="FUSC"/>
    <property type="match status" value="1"/>
</dbReference>
<protein>
    <recommendedName>
        <fullName evidence="10">FUSC family protein</fullName>
    </recommendedName>
</protein>
<evidence type="ECO:0000256" key="5">
    <source>
        <dbReference type="ARBA" id="ARBA00022989"/>
    </source>
</evidence>